<sequence length="59" mass="7068">MEKILLTCCMSQQVVAVVMMLYKNIIKYYCLWRQEFIQHKCITLQGILLATFLFTIYLD</sequence>
<dbReference type="AlphaFoldDB" id="A0A0L8GJZ1"/>
<reference evidence="1" key="1">
    <citation type="submission" date="2015-07" db="EMBL/GenBank/DDBJ databases">
        <title>MeaNS - Measles Nucleotide Surveillance Program.</title>
        <authorList>
            <person name="Tran T."/>
            <person name="Druce J."/>
        </authorList>
    </citation>
    <scope>NUCLEOTIDE SEQUENCE</scope>
    <source>
        <strain evidence="1">UCB-OBI-ISO-001</strain>
        <tissue evidence="1">Gonad</tissue>
    </source>
</reference>
<organism evidence="1">
    <name type="scientific">Octopus bimaculoides</name>
    <name type="common">California two-spotted octopus</name>
    <dbReference type="NCBI Taxonomy" id="37653"/>
    <lineage>
        <taxon>Eukaryota</taxon>
        <taxon>Metazoa</taxon>
        <taxon>Spiralia</taxon>
        <taxon>Lophotrochozoa</taxon>
        <taxon>Mollusca</taxon>
        <taxon>Cephalopoda</taxon>
        <taxon>Coleoidea</taxon>
        <taxon>Octopodiformes</taxon>
        <taxon>Octopoda</taxon>
        <taxon>Incirrata</taxon>
        <taxon>Octopodidae</taxon>
        <taxon>Octopus</taxon>
    </lineage>
</organism>
<proteinExistence type="predicted"/>
<gene>
    <name evidence="1" type="ORF">OCBIM_22032226mg</name>
</gene>
<dbReference type="EMBL" id="KQ421487">
    <property type="protein sequence ID" value="KOF77327.1"/>
    <property type="molecule type" value="Genomic_DNA"/>
</dbReference>
<evidence type="ECO:0000313" key="1">
    <source>
        <dbReference type="EMBL" id="KOF77327.1"/>
    </source>
</evidence>
<accession>A0A0L8GJZ1</accession>
<name>A0A0L8GJZ1_OCTBM</name>
<protein>
    <submittedName>
        <fullName evidence="1">Uncharacterized protein</fullName>
    </submittedName>
</protein>